<dbReference type="EMBL" id="LAYY01000001">
    <property type="protein sequence ID" value="KKK39971.1"/>
    <property type="molecule type" value="Genomic_DNA"/>
</dbReference>
<organism evidence="5 6">
    <name type="scientific">Mesobacillus campisalis</name>
    <dbReference type="NCBI Taxonomy" id="1408103"/>
    <lineage>
        <taxon>Bacteria</taxon>
        <taxon>Bacillati</taxon>
        <taxon>Bacillota</taxon>
        <taxon>Bacilli</taxon>
        <taxon>Bacillales</taxon>
        <taxon>Bacillaceae</taxon>
        <taxon>Mesobacillus</taxon>
    </lineage>
</organism>
<evidence type="ECO:0000259" key="4">
    <source>
        <dbReference type="PROSITE" id="PS50949"/>
    </source>
</evidence>
<dbReference type="Gene3D" id="1.10.10.10">
    <property type="entry name" value="Winged helix-like DNA-binding domain superfamily/Winged helix DNA-binding domain"/>
    <property type="match status" value="1"/>
</dbReference>
<keyword evidence="3" id="KW-0804">Transcription</keyword>
<dbReference type="PROSITE" id="PS50949">
    <property type="entry name" value="HTH_GNTR"/>
    <property type="match status" value="1"/>
</dbReference>
<evidence type="ECO:0000313" key="5">
    <source>
        <dbReference type="EMBL" id="KKK39971.1"/>
    </source>
</evidence>
<dbReference type="PANTHER" id="PTHR43537">
    <property type="entry name" value="TRANSCRIPTIONAL REGULATOR, GNTR FAMILY"/>
    <property type="match status" value="1"/>
</dbReference>
<dbReference type="PANTHER" id="PTHR43537:SF5">
    <property type="entry name" value="UXU OPERON TRANSCRIPTIONAL REGULATOR"/>
    <property type="match status" value="1"/>
</dbReference>
<dbReference type="Pfam" id="PF07729">
    <property type="entry name" value="FCD"/>
    <property type="match status" value="1"/>
</dbReference>
<protein>
    <recommendedName>
        <fullName evidence="4">HTH gntR-type domain-containing protein</fullName>
    </recommendedName>
</protein>
<evidence type="ECO:0000256" key="2">
    <source>
        <dbReference type="ARBA" id="ARBA00023125"/>
    </source>
</evidence>
<feature type="domain" description="HTH gntR-type" evidence="4">
    <location>
        <begin position="9"/>
        <end position="77"/>
    </location>
</feature>
<keyword evidence="2" id="KW-0238">DNA-binding</keyword>
<evidence type="ECO:0000313" key="6">
    <source>
        <dbReference type="Proteomes" id="UP000034166"/>
    </source>
</evidence>
<dbReference type="InterPro" id="IPR036390">
    <property type="entry name" value="WH_DNA-bd_sf"/>
</dbReference>
<dbReference type="InterPro" id="IPR000524">
    <property type="entry name" value="Tscrpt_reg_HTH_GntR"/>
</dbReference>
<comment type="caution">
    <text evidence="5">The sequence shown here is derived from an EMBL/GenBank/DDBJ whole genome shotgun (WGS) entry which is preliminary data.</text>
</comment>
<proteinExistence type="predicted"/>
<dbReference type="GO" id="GO:0003677">
    <property type="term" value="F:DNA binding"/>
    <property type="evidence" value="ECO:0007669"/>
    <property type="project" value="UniProtKB-KW"/>
</dbReference>
<dbReference type="InterPro" id="IPR011711">
    <property type="entry name" value="GntR_C"/>
</dbReference>
<dbReference type="Pfam" id="PF00392">
    <property type="entry name" value="GntR"/>
    <property type="match status" value="1"/>
</dbReference>
<dbReference type="SUPFAM" id="SSF48008">
    <property type="entry name" value="GntR ligand-binding domain-like"/>
    <property type="match status" value="1"/>
</dbReference>
<dbReference type="InterPro" id="IPR036388">
    <property type="entry name" value="WH-like_DNA-bd_sf"/>
</dbReference>
<dbReference type="Gene3D" id="1.20.120.530">
    <property type="entry name" value="GntR ligand-binding domain-like"/>
    <property type="match status" value="1"/>
</dbReference>
<reference evidence="5 6" key="1">
    <citation type="submission" date="2015-04" db="EMBL/GenBank/DDBJ databases">
        <title>Taxonomic description and genome sequence of Bacillus campisalis sp. nov., a novel member of the genus Bacillus isolated from solar saltern.</title>
        <authorList>
            <person name="Mathan Kumar R."/>
            <person name="Kaur G."/>
            <person name="Kumar A."/>
            <person name="Singh N.K."/>
            <person name="Kaur N."/>
            <person name="Kumar N."/>
            <person name="Mayilraj S."/>
        </authorList>
    </citation>
    <scope>NUCLEOTIDE SEQUENCE [LARGE SCALE GENOMIC DNA]</scope>
    <source>
        <strain evidence="5 6">SA2-6</strain>
    </source>
</reference>
<evidence type="ECO:0000256" key="3">
    <source>
        <dbReference type="ARBA" id="ARBA00023163"/>
    </source>
</evidence>
<keyword evidence="1" id="KW-0805">Transcription regulation</keyword>
<dbReference type="RefSeq" id="WP_046521912.1">
    <property type="nucleotide sequence ID" value="NZ_LAYY01000001.1"/>
</dbReference>
<name>A0A0M2T1X5_9BACI</name>
<dbReference type="Proteomes" id="UP000034166">
    <property type="component" value="Unassembled WGS sequence"/>
</dbReference>
<dbReference type="AlphaFoldDB" id="A0A0M2T1X5"/>
<gene>
    <name evidence="5" type="ORF">WQ57_01480</name>
</gene>
<dbReference type="PRINTS" id="PR00035">
    <property type="entry name" value="HTHGNTR"/>
</dbReference>
<dbReference type="CDD" id="cd07377">
    <property type="entry name" value="WHTH_GntR"/>
    <property type="match status" value="1"/>
</dbReference>
<dbReference type="PATRIC" id="fig|1408103.3.peg.326"/>
<dbReference type="SUPFAM" id="SSF46785">
    <property type="entry name" value="Winged helix' DNA-binding domain"/>
    <property type="match status" value="1"/>
</dbReference>
<evidence type="ECO:0000256" key="1">
    <source>
        <dbReference type="ARBA" id="ARBA00023015"/>
    </source>
</evidence>
<dbReference type="SMART" id="SM00345">
    <property type="entry name" value="HTH_GNTR"/>
    <property type="match status" value="1"/>
</dbReference>
<dbReference type="GO" id="GO:0003700">
    <property type="term" value="F:DNA-binding transcription factor activity"/>
    <property type="evidence" value="ECO:0007669"/>
    <property type="project" value="InterPro"/>
</dbReference>
<dbReference type="SMART" id="SM00895">
    <property type="entry name" value="FCD"/>
    <property type="match status" value="1"/>
</dbReference>
<dbReference type="InterPro" id="IPR008920">
    <property type="entry name" value="TF_FadR/GntR_C"/>
</dbReference>
<sequence length="240" mass="27524">MFKPVEKSKRNYELVIEQLHLLIAEGKLKPGDMILPERKLAEELNVSRTSIREALRILEALDVVYVKPGEGTFLKKPTMNGIIAPLLMFLQEETDSHSNLFETRTLLESGIARLAAIRRTEEDLQAIRKYAYEIKETSDLEKVIQADIQFHASVLKAAKNPTLNSFITIVQELMKHGIRKTRNILFTEPGENEISANYHIKIFHAIRDQDPDAAYYAMYEHLEYTANKSIVIQNQQRNGS</sequence>
<keyword evidence="6" id="KW-1185">Reference proteome</keyword>
<accession>A0A0M2T1X5</accession>